<evidence type="ECO:0000259" key="2">
    <source>
        <dbReference type="Pfam" id="PF20921"/>
    </source>
</evidence>
<protein>
    <submittedName>
        <fullName evidence="3">Uncharacterized protein (UPF0371 family)</fullName>
    </submittedName>
</protein>
<dbReference type="NCBIfam" id="NF010184">
    <property type="entry name" value="PRK13663.1"/>
    <property type="match status" value="1"/>
</dbReference>
<feature type="domain" description="DUF1846" evidence="2">
    <location>
        <begin position="338"/>
        <end position="488"/>
    </location>
</feature>
<feature type="domain" description="DUF1846" evidence="1">
    <location>
        <begin position="3"/>
        <end position="333"/>
    </location>
</feature>
<evidence type="ECO:0000313" key="3">
    <source>
        <dbReference type="EMBL" id="PVY94375.1"/>
    </source>
</evidence>
<dbReference type="InterPro" id="IPR048496">
    <property type="entry name" value="DUF1846_N"/>
</dbReference>
<accession>A0A2U1E3A3</accession>
<dbReference type="Gene3D" id="3.40.140.40">
    <property type="entry name" value="Domain of unknown function (DUF1846), C-terminal subdomain"/>
    <property type="match status" value="1"/>
</dbReference>
<dbReference type="Gene3D" id="3.10.630.10">
    <property type="entry name" value="dip2346 domain like"/>
    <property type="match status" value="1"/>
</dbReference>
<comment type="caution">
    <text evidence="3">The sequence shown here is derived from an EMBL/GenBank/DDBJ whole genome shotgun (WGS) entry which is preliminary data.</text>
</comment>
<gene>
    <name evidence="3" type="ORF">C7381_10579</name>
</gene>
<evidence type="ECO:0000313" key="4">
    <source>
        <dbReference type="Proteomes" id="UP000245793"/>
    </source>
</evidence>
<proteinExistence type="predicted"/>
<dbReference type="InterPro" id="IPR048441">
    <property type="entry name" value="DUF1846_C"/>
</dbReference>
<reference evidence="3 4" key="1">
    <citation type="submission" date="2018-04" db="EMBL/GenBank/DDBJ databases">
        <title>Genomic Encyclopedia of Type Strains, Phase IV (KMG-IV): sequencing the most valuable type-strain genomes for metagenomic binning, comparative biology and taxonomic classification.</title>
        <authorList>
            <person name="Goeker M."/>
        </authorList>
    </citation>
    <scope>NUCLEOTIDE SEQUENCE [LARGE SCALE GENOMIC DNA]</scope>
    <source>
        <strain evidence="3 4">DSM 20705</strain>
    </source>
</reference>
<dbReference type="RefSeq" id="WP_116480155.1">
    <property type="nucleotide sequence ID" value="NZ_CAUPJO010000008.1"/>
</dbReference>
<dbReference type="Proteomes" id="UP000245793">
    <property type="component" value="Unassembled WGS sequence"/>
</dbReference>
<evidence type="ECO:0000259" key="1">
    <source>
        <dbReference type="Pfam" id="PF08903"/>
    </source>
</evidence>
<dbReference type="Gene3D" id="1.20.1570.10">
    <property type="entry name" value="dip2346 domain like"/>
    <property type="match status" value="1"/>
</dbReference>
<name>A0A2U1E3A3_9FIRM</name>
<keyword evidence="4" id="KW-1185">Reference proteome</keyword>
<dbReference type="EMBL" id="QEKV01000005">
    <property type="protein sequence ID" value="PVY94375.1"/>
    <property type="molecule type" value="Genomic_DNA"/>
</dbReference>
<dbReference type="Pfam" id="PF08903">
    <property type="entry name" value="DUF1846"/>
    <property type="match status" value="1"/>
</dbReference>
<sequence>MEIGFSNEKYINEQTDFILKRVSRFQKLYLEFGGKLFGDKHAARVLPGYDEDIKTTLLEKMKDEMEVIVTIHAQDIISNKLNNNTGLTYEKECIRLIERLKKRGIKINSVVINRYKKDENVDRFAALLRGSNMPVYLHETTEGFPSDVDKILSEDGFGKHPYVETTRKIIVVTGPGPGSGKMTTCLSQLYHEYKRGVKAGYAKFETFPVWNLPLKHELNLAYEAATADLSDVNQIDPFHLESYGEVSVNYNRDIEAFPILKKILDRIMGEEFYKSPTDMGVNRIKSGIIDEEVVKEASRQEIIRRYLKALFVFKVTHQNEPEMQRIKRLMEELNLKVEDRKSLVAAREKKEKLMSESNFSGNVTAIEIEDGTIITGKDSELMDSAAASVLNALKHISNIPDDLHLIDKAILEPIKEVKGIIEKKNGPVLNVEEVLICLATSKMFNPSARICIENLAKLRGLRGHSTGMLNITDIDIFRKLDIDLTSDYKDRGEIIKL</sequence>
<organism evidence="3 4">
    <name type="scientific">Ezakiella coagulans</name>
    <dbReference type="NCBI Taxonomy" id="46507"/>
    <lineage>
        <taxon>Bacteria</taxon>
        <taxon>Bacillati</taxon>
        <taxon>Bacillota</taxon>
        <taxon>Tissierellia</taxon>
        <taxon>Ezakiella</taxon>
    </lineage>
</organism>
<dbReference type="AlphaFoldDB" id="A0A2U1E3A3"/>
<dbReference type="Pfam" id="PF20921">
    <property type="entry name" value="DUF1846_C"/>
    <property type="match status" value="1"/>
</dbReference>